<dbReference type="Proteomes" id="UP000195141">
    <property type="component" value="Chromosome"/>
</dbReference>
<dbReference type="OrthoDB" id="8794104at2"/>
<reference evidence="2" key="2">
    <citation type="submission" date="2017-05" db="EMBL/GenBank/DDBJ databases">
        <authorList>
            <consortium name="The Broad Institute Genomics Platform"/>
            <consortium name="The Broad Institute Genomic Center for Infectious Diseases"/>
            <person name="Earl A."/>
            <person name="Manson A."/>
            <person name="Schwartman J."/>
            <person name="Gilmore M."/>
            <person name="Abouelleil A."/>
            <person name="Cao P."/>
            <person name="Chapman S."/>
            <person name="Cusick C."/>
            <person name="Shea T."/>
            <person name="Young S."/>
            <person name="Neafsey D."/>
            <person name="Nusbaum C."/>
            <person name="Birren B."/>
        </authorList>
    </citation>
    <scope>NUCLEOTIDE SEQUENCE</scope>
    <source>
        <strain evidence="2">9E7_DIV0242</strain>
    </source>
</reference>
<reference evidence="1" key="1">
    <citation type="submission" date="2017-05" db="EMBL/GenBank/DDBJ databases">
        <title>The Genome Sequence of Enterococcus sp. 9E7_DIV0242.</title>
        <authorList>
            <consortium name="The Broad Institute Genomics Platform"/>
            <consortium name="The Broad Institute Genomic Center for Infectious Diseases"/>
            <person name="Earl A."/>
            <person name="Manson A."/>
            <person name="Schwartman J."/>
            <person name="Gilmore M."/>
            <person name="Abouelleil A."/>
            <person name="Cao P."/>
            <person name="Chapman S."/>
            <person name="Cusick C."/>
            <person name="Shea T."/>
            <person name="Young S."/>
            <person name="Neafsey D."/>
            <person name="Nusbaum C."/>
            <person name="Birren B."/>
        </authorList>
    </citation>
    <scope>NUCLEOTIDE SEQUENCE [LARGE SCALE GENOMIC DNA]</scope>
    <source>
        <strain evidence="1">9E7_DIV0242</strain>
    </source>
</reference>
<sequence length="135" mass="16057">MNEVTYAHMLMNEMDNFFDAKSFWSEAYQEHAYDVVKIFKNFDYPEAAVVPILQGIERQTTMNIDWFTEFQVFLEQFDKEQMTYEYIQSIKRKPTEMCKVLLQRTGVDRNEINEIIAAREKQRAEVFSAGVQSNE</sequence>
<name>A0A242KAY7_9ENTE</name>
<protein>
    <submittedName>
        <fullName evidence="1">Uncharacterized protein</fullName>
    </submittedName>
</protein>
<evidence type="ECO:0000313" key="1">
    <source>
        <dbReference type="EMBL" id="OTP18239.1"/>
    </source>
</evidence>
<proteinExistence type="predicted"/>
<keyword evidence="3" id="KW-1185">Reference proteome</keyword>
<evidence type="ECO:0000313" key="3">
    <source>
        <dbReference type="Proteomes" id="UP000195141"/>
    </source>
</evidence>
<dbReference type="AlphaFoldDB" id="A0A242KAY7"/>
<evidence type="ECO:0000313" key="2">
    <source>
        <dbReference type="EMBL" id="WYJ92520.1"/>
    </source>
</evidence>
<accession>A0A242KAY7</accession>
<organism evidence="1">
    <name type="scientific">Candidatus Enterococcus clewellii</name>
    <dbReference type="NCBI Taxonomy" id="1834193"/>
    <lineage>
        <taxon>Bacteria</taxon>
        <taxon>Bacillati</taxon>
        <taxon>Bacillota</taxon>
        <taxon>Bacilli</taxon>
        <taxon>Lactobacillales</taxon>
        <taxon>Enterococcaceae</taxon>
        <taxon>Enterococcus</taxon>
    </lineage>
</organism>
<dbReference type="EMBL" id="NGMM01000001">
    <property type="protein sequence ID" value="OTP18239.1"/>
    <property type="molecule type" value="Genomic_DNA"/>
</dbReference>
<dbReference type="EMBL" id="CP147247">
    <property type="protein sequence ID" value="WYJ92520.1"/>
    <property type="molecule type" value="Genomic_DNA"/>
</dbReference>
<dbReference type="RefSeq" id="WP_086347250.1">
    <property type="nucleotide sequence ID" value="NZ_CP147247.1"/>
</dbReference>
<gene>
    <name evidence="1" type="ORF">A5888_000051</name>
    <name evidence="2" type="ORF">A5888_004309</name>
</gene>
<reference evidence="2" key="3">
    <citation type="submission" date="2024-03" db="EMBL/GenBank/DDBJ databases">
        <title>The Genome Sequence of Enterococcus sp. DIV0242b.</title>
        <authorList>
            <consortium name="The Broad Institute Genomics Platform"/>
            <consortium name="The Broad Institute Microbial Omics Core"/>
            <consortium name="The Broad Institute Genomic Center for Infectious Diseases"/>
            <person name="Earl A."/>
            <person name="Manson A."/>
            <person name="Gilmore M."/>
            <person name="Schwartman J."/>
            <person name="Shea T."/>
            <person name="Abouelleil A."/>
            <person name="Cao P."/>
            <person name="Chapman S."/>
            <person name="Cusick C."/>
            <person name="Young S."/>
            <person name="Neafsey D."/>
            <person name="Nusbaum C."/>
            <person name="Birren B."/>
        </authorList>
    </citation>
    <scope>NUCLEOTIDE SEQUENCE</scope>
    <source>
        <strain evidence="2">9E7_DIV0242</strain>
    </source>
</reference>